<organism evidence="3 4">
    <name type="scientific">Hydrocarboniphaga daqingensis</name>
    <dbReference type="NCBI Taxonomy" id="490188"/>
    <lineage>
        <taxon>Bacteria</taxon>
        <taxon>Pseudomonadati</taxon>
        <taxon>Pseudomonadota</taxon>
        <taxon>Gammaproteobacteria</taxon>
        <taxon>Nevskiales</taxon>
        <taxon>Nevskiaceae</taxon>
        <taxon>Hydrocarboniphaga</taxon>
    </lineage>
</organism>
<dbReference type="InterPro" id="IPR036366">
    <property type="entry name" value="PGBDSf"/>
</dbReference>
<dbReference type="SUPFAM" id="SSF47090">
    <property type="entry name" value="PGBD-like"/>
    <property type="match status" value="1"/>
</dbReference>
<dbReference type="STRING" id="490188.SAMN04488068_1078"/>
<evidence type="ECO:0000256" key="1">
    <source>
        <dbReference type="SAM" id="SignalP"/>
    </source>
</evidence>
<feature type="domain" description="Peptidoglycan binding-like" evidence="2">
    <location>
        <begin position="263"/>
        <end position="308"/>
    </location>
</feature>
<dbReference type="InterPro" id="IPR002477">
    <property type="entry name" value="Peptidoglycan-bd-like"/>
</dbReference>
<dbReference type="InterPro" id="IPR036365">
    <property type="entry name" value="PGBD-like_sf"/>
</dbReference>
<dbReference type="Pfam" id="PF01471">
    <property type="entry name" value="PG_binding_1"/>
    <property type="match status" value="1"/>
</dbReference>
<dbReference type="OrthoDB" id="7622008at2"/>
<accession>A0A1M5LTH4</accession>
<protein>
    <submittedName>
        <fullName evidence="3">Putative peptidoglycan binding domain-containing protein</fullName>
    </submittedName>
</protein>
<dbReference type="Proteomes" id="UP000199758">
    <property type="component" value="Unassembled WGS sequence"/>
</dbReference>
<dbReference type="Gene3D" id="1.10.101.10">
    <property type="entry name" value="PGBD-like superfamily/PGBD"/>
    <property type="match status" value="1"/>
</dbReference>
<dbReference type="AlphaFoldDB" id="A0A1M5LTH4"/>
<name>A0A1M5LTH4_9GAMM</name>
<proteinExistence type="predicted"/>
<dbReference type="RefSeq" id="WP_072894968.1">
    <property type="nucleotide sequence ID" value="NZ_FQWZ01000002.1"/>
</dbReference>
<evidence type="ECO:0000313" key="3">
    <source>
        <dbReference type="EMBL" id="SHG68200.1"/>
    </source>
</evidence>
<keyword evidence="1" id="KW-0732">Signal</keyword>
<sequence>MSGHRIHAGLLLAALIASPLALAQQTTTAYDASLPLLARPGECYARVYTPPQFKTVTESVLRKAASERIEIVPERYEWAEETVMVKPASERIVEVVPAEYRWEEQSVLVKPESERIEQVPATYRNVTERQLVRPASQQWQRGRGLVEKVDNLTGDIMCLVETPAEYRDVTRSEVDQPATTRRVTVPAEYQTVRRQVLVKEAEVRRETVPAQYQTVKVRKLVEPAREQRIAVPAEYQTVSREEKISDGRMEWRGVLCQTNATPDTVRALQNALKSAGFYSGPIDGRIGSGTVDGVRRYQAANGLAQGGITLETLQGLGVRLADGRDGR</sequence>
<reference evidence="3 4" key="1">
    <citation type="submission" date="2016-11" db="EMBL/GenBank/DDBJ databases">
        <authorList>
            <person name="Jaros S."/>
            <person name="Januszkiewicz K."/>
            <person name="Wedrychowicz H."/>
        </authorList>
    </citation>
    <scope>NUCLEOTIDE SEQUENCE [LARGE SCALE GENOMIC DNA]</scope>
    <source>
        <strain evidence="3 4">CGMCC 1.7049</strain>
    </source>
</reference>
<gene>
    <name evidence="3" type="ORF">SAMN04488068_1078</name>
</gene>
<dbReference type="EMBL" id="FQWZ01000002">
    <property type="protein sequence ID" value="SHG68200.1"/>
    <property type="molecule type" value="Genomic_DNA"/>
</dbReference>
<feature type="chain" id="PRO_5012951556" evidence="1">
    <location>
        <begin position="24"/>
        <end position="327"/>
    </location>
</feature>
<evidence type="ECO:0000313" key="4">
    <source>
        <dbReference type="Proteomes" id="UP000199758"/>
    </source>
</evidence>
<evidence type="ECO:0000259" key="2">
    <source>
        <dbReference type="Pfam" id="PF01471"/>
    </source>
</evidence>
<keyword evidence="4" id="KW-1185">Reference proteome</keyword>
<feature type="signal peptide" evidence="1">
    <location>
        <begin position="1"/>
        <end position="23"/>
    </location>
</feature>